<organism evidence="1 2">
    <name type="scientific">Dubosiella muris</name>
    <dbReference type="NCBI Taxonomy" id="3038133"/>
    <lineage>
        <taxon>Bacteria</taxon>
        <taxon>Bacillati</taxon>
        <taxon>Bacillota</taxon>
        <taxon>Erysipelotrichia</taxon>
        <taxon>Erysipelotrichales</taxon>
        <taxon>Erysipelotrichaceae</taxon>
        <taxon>Dubosiella</taxon>
    </lineage>
</organism>
<name>A0AC61R413_9FIRM</name>
<dbReference type="Proteomes" id="UP000308836">
    <property type="component" value="Unassembled WGS sequence"/>
</dbReference>
<keyword evidence="1" id="KW-0378">Hydrolase</keyword>
<proteinExistence type="predicted"/>
<keyword evidence="2" id="KW-1185">Reference proteome</keyword>
<gene>
    <name evidence="1" type="ORF">E5336_11955</name>
</gene>
<comment type="caution">
    <text evidence="1">The sequence shown here is derived from an EMBL/GenBank/DDBJ whole genome shotgun (WGS) entry which is preliminary data.</text>
</comment>
<evidence type="ECO:0000313" key="2">
    <source>
        <dbReference type="Proteomes" id="UP000308836"/>
    </source>
</evidence>
<sequence length="202" mass="22308">MVKKVKKRSFPFAPFALLFLLTGLGIGLLVRESQTVLLEEDLRTIPHLLQFDERWKDERYGTSDIKTAGCAPTCLAMVFSFLKQDPAITPVSVARFSESNGHYVDGVGTSHSLFEDAASHFHVSMEGLFPVEPSIDEALQSGKPVIASMVPGHFTQTGHFIVLTGEQDGQYSVLDPNSNERSTGWDKQIVLDEMMTAWGFGN</sequence>
<evidence type="ECO:0000313" key="1">
    <source>
        <dbReference type="EMBL" id="TGY64575.1"/>
    </source>
</evidence>
<protein>
    <submittedName>
        <fullName evidence="1">Secreted protein containing domain of murein hydrolase</fullName>
    </submittedName>
</protein>
<dbReference type="EMBL" id="SRYG01000039">
    <property type="protein sequence ID" value="TGY64575.1"/>
    <property type="molecule type" value="Genomic_DNA"/>
</dbReference>
<accession>A0AC61R413</accession>
<reference evidence="1" key="1">
    <citation type="submission" date="2019-04" db="EMBL/GenBank/DDBJ databases">
        <title>Microbes associate with the intestines of laboratory mice.</title>
        <authorList>
            <person name="Navarre W."/>
            <person name="Wong E."/>
            <person name="Huang K."/>
            <person name="Tropini C."/>
            <person name="Ng K."/>
            <person name="Yu B."/>
        </authorList>
    </citation>
    <scope>NUCLEOTIDE SEQUENCE</scope>
    <source>
        <strain evidence="1">NM09_H32</strain>
    </source>
</reference>